<proteinExistence type="predicted"/>
<accession>A0A2N5UUC5</accession>
<protein>
    <recommendedName>
        <fullName evidence="2">OTU domain-containing protein</fullName>
    </recommendedName>
</protein>
<evidence type="ECO:0000259" key="2">
    <source>
        <dbReference type="PROSITE" id="PS50802"/>
    </source>
</evidence>
<feature type="compositionally biased region" description="Basic residues" evidence="1">
    <location>
        <begin position="36"/>
        <end position="45"/>
    </location>
</feature>
<dbReference type="InterPro" id="IPR050704">
    <property type="entry name" value="Peptidase_C85-like"/>
</dbReference>
<evidence type="ECO:0000256" key="1">
    <source>
        <dbReference type="SAM" id="MobiDB-lite"/>
    </source>
</evidence>
<organism evidence="3 4">
    <name type="scientific">Puccinia coronata f. sp. avenae</name>
    <dbReference type="NCBI Taxonomy" id="200324"/>
    <lineage>
        <taxon>Eukaryota</taxon>
        <taxon>Fungi</taxon>
        <taxon>Dikarya</taxon>
        <taxon>Basidiomycota</taxon>
        <taxon>Pucciniomycotina</taxon>
        <taxon>Pucciniomycetes</taxon>
        <taxon>Pucciniales</taxon>
        <taxon>Pucciniaceae</taxon>
        <taxon>Puccinia</taxon>
    </lineage>
</organism>
<feature type="region of interest" description="Disordered" evidence="1">
    <location>
        <begin position="34"/>
        <end position="68"/>
    </location>
</feature>
<dbReference type="PANTHER" id="PTHR12419">
    <property type="entry name" value="OTU DOMAIN CONTAINING PROTEIN"/>
    <property type="match status" value="1"/>
</dbReference>
<dbReference type="InterPro" id="IPR003323">
    <property type="entry name" value="OTU_dom"/>
</dbReference>
<feature type="domain" description="OTU" evidence="2">
    <location>
        <begin position="256"/>
        <end position="384"/>
    </location>
</feature>
<dbReference type="Gene3D" id="3.90.70.80">
    <property type="match status" value="1"/>
</dbReference>
<name>A0A2N5UUC5_9BASI</name>
<dbReference type="CDD" id="cd22744">
    <property type="entry name" value="OTU"/>
    <property type="match status" value="1"/>
</dbReference>
<dbReference type="GO" id="GO:0004843">
    <property type="term" value="F:cysteine-type deubiquitinase activity"/>
    <property type="evidence" value="ECO:0007669"/>
    <property type="project" value="TreeGrafter"/>
</dbReference>
<dbReference type="PROSITE" id="PS50802">
    <property type="entry name" value="OTU"/>
    <property type="match status" value="1"/>
</dbReference>
<gene>
    <name evidence="3" type="ORF">PCASD_08889</name>
</gene>
<dbReference type="AlphaFoldDB" id="A0A2N5UUC5"/>
<dbReference type="Pfam" id="PF02338">
    <property type="entry name" value="OTU"/>
    <property type="match status" value="1"/>
</dbReference>
<dbReference type="Proteomes" id="UP000235392">
    <property type="component" value="Unassembled WGS sequence"/>
</dbReference>
<sequence>MTTAGSDDTQPSNLSLTTNHQWLCDLSRPIGLQKQRSTKTLRRKSRDSEKKTTTMKARQARNHISPPRPTHRNYPILLKSFAWLICSILLILKMEAMELARPTKIISDVFRTGPVGTIHQFSDVQDLEPVETLGRTPEAVVMGYPARSGQTSERLRQGAPSRLLDQHVSTTTGLMNRIKQKIIEVLSELKIRFYRFLRGPWSQNHRQVAPLSSPQSSGKLDIEPALEQLNGRRIIVNHPELIKPWVPIDFLPGYESTQNFIGKDGKCLFRAFAHLKYGQQDLYEQVWDEIIEYMRANVDHFGPFMTGDESNHMKVQRRIAELEGGAWGDHVEITAFVELTKLNLIVISKAERSVNVEVFTSKDASDIYNAVLLESEHYELARQGKHIFFVSSMRLTTTRVLICHTCANQSLSRNLHPFKLPHYVHHTKSKHKPEACEAQVCQTPSTSKPKWLDAIPQPEASMRIFSSRP</sequence>
<comment type="caution">
    <text evidence="3">The sequence shown here is derived from an EMBL/GenBank/DDBJ whole genome shotgun (WGS) entry which is preliminary data.</text>
</comment>
<dbReference type="EMBL" id="PGCI01000090">
    <property type="protein sequence ID" value="PLW41365.1"/>
    <property type="molecule type" value="Genomic_DNA"/>
</dbReference>
<dbReference type="GO" id="GO:0016579">
    <property type="term" value="P:protein deubiquitination"/>
    <property type="evidence" value="ECO:0007669"/>
    <property type="project" value="TreeGrafter"/>
</dbReference>
<evidence type="ECO:0000313" key="4">
    <source>
        <dbReference type="Proteomes" id="UP000235392"/>
    </source>
</evidence>
<evidence type="ECO:0000313" key="3">
    <source>
        <dbReference type="EMBL" id="PLW41365.1"/>
    </source>
</evidence>
<reference evidence="3 4" key="1">
    <citation type="submission" date="2017-11" db="EMBL/GenBank/DDBJ databases">
        <title>De novo assembly and phasing of dikaryotic genomes from two isolates of Puccinia coronata f. sp. avenae, the causal agent of oat crown rust.</title>
        <authorList>
            <person name="Miller M.E."/>
            <person name="Zhang Y."/>
            <person name="Omidvar V."/>
            <person name="Sperschneider J."/>
            <person name="Schwessinger B."/>
            <person name="Raley C."/>
            <person name="Palmer J.M."/>
            <person name="Garnica D."/>
            <person name="Upadhyaya N."/>
            <person name="Rathjen J."/>
            <person name="Taylor J.M."/>
            <person name="Park R.F."/>
            <person name="Dodds P.N."/>
            <person name="Hirsch C.D."/>
            <person name="Kianian S.F."/>
            <person name="Figueroa M."/>
        </authorList>
    </citation>
    <scope>NUCLEOTIDE SEQUENCE [LARGE SCALE GENOMIC DNA]</scope>
    <source>
        <strain evidence="3">12SD80</strain>
    </source>
</reference>
<dbReference type="InterPro" id="IPR038765">
    <property type="entry name" value="Papain-like_cys_pep_sf"/>
</dbReference>
<dbReference type="SUPFAM" id="SSF54001">
    <property type="entry name" value="Cysteine proteinases"/>
    <property type="match status" value="1"/>
</dbReference>